<dbReference type="Gene3D" id="3.30.559.10">
    <property type="entry name" value="Chloramphenicol acetyltransferase-like domain"/>
    <property type="match status" value="1"/>
</dbReference>
<evidence type="ECO:0000259" key="1">
    <source>
        <dbReference type="Pfam" id="PF13472"/>
    </source>
</evidence>
<dbReference type="Proteomes" id="UP001642484">
    <property type="component" value="Unassembled WGS sequence"/>
</dbReference>
<keyword evidence="3" id="KW-1185">Reference proteome</keyword>
<gene>
    <name evidence="2" type="ORF">CCMP2556_LOCUS34937</name>
</gene>
<dbReference type="Pfam" id="PF02458">
    <property type="entry name" value="Transferase"/>
    <property type="match status" value="1"/>
</dbReference>
<dbReference type="Gene3D" id="3.40.50.1110">
    <property type="entry name" value="SGNH hydrolase"/>
    <property type="match status" value="1"/>
</dbReference>
<proteinExistence type="predicted"/>
<feature type="domain" description="SGNH hydrolase-type esterase" evidence="1">
    <location>
        <begin position="609"/>
        <end position="816"/>
    </location>
</feature>
<reference evidence="2 3" key="1">
    <citation type="submission" date="2024-02" db="EMBL/GenBank/DDBJ databases">
        <authorList>
            <person name="Chen Y."/>
            <person name="Shah S."/>
            <person name="Dougan E. K."/>
            <person name="Thang M."/>
            <person name="Chan C."/>
        </authorList>
    </citation>
    <scope>NUCLEOTIDE SEQUENCE [LARGE SCALE GENOMIC DNA]</scope>
</reference>
<evidence type="ECO:0000313" key="2">
    <source>
        <dbReference type="EMBL" id="CAK9070992.1"/>
    </source>
</evidence>
<dbReference type="InterPro" id="IPR036514">
    <property type="entry name" value="SGNH_hydro_sf"/>
</dbReference>
<dbReference type="SUPFAM" id="SSF52266">
    <property type="entry name" value="SGNH hydrolase"/>
    <property type="match status" value="1"/>
</dbReference>
<comment type="caution">
    <text evidence="2">The sequence shown here is derived from an EMBL/GenBank/DDBJ whole genome shotgun (WGS) entry which is preliminary data.</text>
</comment>
<accession>A0ABP0P4L7</accession>
<dbReference type="Pfam" id="PF13472">
    <property type="entry name" value="Lipase_GDSL_2"/>
    <property type="match status" value="1"/>
</dbReference>
<dbReference type="EMBL" id="CAXAMN010022584">
    <property type="protein sequence ID" value="CAK9070992.1"/>
    <property type="molecule type" value="Genomic_DNA"/>
</dbReference>
<dbReference type="SUPFAM" id="SSF52777">
    <property type="entry name" value="CoA-dependent acyltransferases"/>
    <property type="match status" value="1"/>
</dbReference>
<organism evidence="2 3">
    <name type="scientific">Durusdinium trenchii</name>
    <dbReference type="NCBI Taxonomy" id="1381693"/>
    <lineage>
        <taxon>Eukaryota</taxon>
        <taxon>Sar</taxon>
        <taxon>Alveolata</taxon>
        <taxon>Dinophyceae</taxon>
        <taxon>Suessiales</taxon>
        <taxon>Symbiodiniaceae</taxon>
        <taxon>Durusdinium</taxon>
    </lineage>
</organism>
<evidence type="ECO:0000313" key="3">
    <source>
        <dbReference type="Proteomes" id="UP001642484"/>
    </source>
</evidence>
<dbReference type="PANTHER" id="PTHR30383">
    <property type="entry name" value="THIOESTERASE 1/PROTEASE 1/LYSOPHOSPHOLIPASE L1"/>
    <property type="match status" value="1"/>
</dbReference>
<name>A0ABP0P4L7_9DINO</name>
<dbReference type="InterPro" id="IPR023213">
    <property type="entry name" value="CAT-like_dom_sf"/>
</dbReference>
<dbReference type="PANTHER" id="PTHR30383:SF5">
    <property type="entry name" value="SGNH HYDROLASE-TYPE ESTERASE DOMAIN-CONTAINING PROTEIN"/>
    <property type="match status" value="1"/>
</dbReference>
<protein>
    <recommendedName>
        <fullName evidence="1">SGNH hydrolase-type esterase domain-containing protein</fullName>
    </recommendedName>
</protein>
<dbReference type="InterPro" id="IPR013830">
    <property type="entry name" value="SGNH_hydro"/>
</dbReference>
<dbReference type="InterPro" id="IPR051532">
    <property type="entry name" value="Ester_Hydrolysis_Enzymes"/>
</dbReference>
<sequence length="852" mass="93740">MHKKVHKTNTPTNKRNRTLFASPWALESFGLAMTLDGPAKGKLRTGQRVVLQGLSTSELNGHRGIIVRWRQDCGRYAVRVAGKELGLKPENLTPEGGAAVAQQLAKKLSHKVGEGSMINPEAYARVPGAGPKMTQWVGQVKAGRRVVVRADVEADAEAVPLWFGDLGFVQSAPVDVALLLEDVGDVEQWPKALERCLKRFPTAAGRLRQVKKDGQLSWKIFLNNAGVPFTAASVPPCGLPTPEVLQLACQDDQCGFFDTGLAENGEEDPLLRLKLIHEEGTAKGLLGISFHHVLFDIFGLTALLRELMAALQDTSVSAEPCHARQAAQEAFEAQVPEEVPALWPLWPRSSERWCFLARRLRSGLRGRPDGVATLSFAAKREESPPEGATQLEALVASVAWRLRQLGRGGRVMVTKDYRAQLEAAAQQGLERLVANCVTHGLSFALPDATMESMSTWSAEACVTMRKAIDQVSLGYVKWHSEQDHFRGLPNIFGGFCVNSWGHALCGLENVEAYAVGMRSIDERAAKMCFPLDAAYMQVLPQKNGLQRILLTMPVTEIEAFLKDLPAESFEVPHISEMRTHSFRVPLPPSVMERLNPAVQTHHIVARVACVGDSLTACGYPKYLQALFDRANMNVQVRGFGVCGATAQKFSDQPYWEDRKLEEARVWRPHFVVVLFGTNDAKPENWDAEAFQQAAQVGSSCIAQDYRDLCVHFLERQEPRPELLLATPPPAYSDDLVDTEVVNSKLPSLVPVIAEKARGVINAPLEEQAKRSRSSVPAEFLAKASVVDTFSALGGASLQRRGYFSDDGIHPNERGTRLLALVVFADLRAKVSKYLRKRADEAAREVPDNPLGL</sequence>